<evidence type="ECO:0000313" key="5">
    <source>
        <dbReference type="EMBL" id="GHB09073.1"/>
    </source>
</evidence>
<feature type="signal peptide" evidence="3">
    <location>
        <begin position="1"/>
        <end position="29"/>
    </location>
</feature>
<feature type="region of interest" description="Disordered" evidence="2">
    <location>
        <begin position="29"/>
        <end position="66"/>
    </location>
</feature>
<dbReference type="PANTHER" id="PTHR11022:SF41">
    <property type="entry name" value="PEPTIDOGLYCAN-RECOGNITION PROTEIN LC-RELATED"/>
    <property type="match status" value="1"/>
</dbReference>
<accession>A0ABQ3DRB9</accession>
<evidence type="ECO:0000313" key="6">
    <source>
        <dbReference type="Proteomes" id="UP000599437"/>
    </source>
</evidence>
<dbReference type="PANTHER" id="PTHR11022">
    <property type="entry name" value="PEPTIDOGLYCAN RECOGNITION PROTEIN"/>
    <property type="match status" value="1"/>
</dbReference>
<dbReference type="InterPro" id="IPR002502">
    <property type="entry name" value="Amidase_domain"/>
</dbReference>
<dbReference type="InterPro" id="IPR006619">
    <property type="entry name" value="PGRP_domain_met/bac"/>
</dbReference>
<evidence type="ECO:0000259" key="4">
    <source>
        <dbReference type="SMART" id="SM00701"/>
    </source>
</evidence>
<dbReference type="CDD" id="cd06583">
    <property type="entry name" value="PGRP"/>
    <property type="match status" value="1"/>
</dbReference>
<feature type="chain" id="PRO_5047166610" description="Peptidoglycan recognition protein family domain-containing protein" evidence="3">
    <location>
        <begin position="30"/>
        <end position="254"/>
    </location>
</feature>
<organism evidence="5 6">
    <name type="scientific">Streptomyces chryseus</name>
    <dbReference type="NCBI Taxonomy" id="68186"/>
    <lineage>
        <taxon>Bacteria</taxon>
        <taxon>Bacillati</taxon>
        <taxon>Actinomycetota</taxon>
        <taxon>Actinomycetes</taxon>
        <taxon>Kitasatosporales</taxon>
        <taxon>Streptomycetaceae</taxon>
        <taxon>Streptomyces</taxon>
    </lineage>
</organism>
<comment type="similarity">
    <text evidence="1">Belongs to the N-acetylmuramoyl-L-alanine amidase 2 family.</text>
</comment>
<keyword evidence="6" id="KW-1185">Reference proteome</keyword>
<dbReference type="InterPro" id="IPR036505">
    <property type="entry name" value="Amidase/PGRP_sf"/>
</dbReference>
<dbReference type="Proteomes" id="UP000599437">
    <property type="component" value="Unassembled WGS sequence"/>
</dbReference>
<dbReference type="EMBL" id="BMVO01000010">
    <property type="protein sequence ID" value="GHB09073.1"/>
    <property type="molecule type" value="Genomic_DNA"/>
</dbReference>
<feature type="domain" description="Peptidoglycan recognition protein family" evidence="4">
    <location>
        <begin position="56"/>
        <end position="205"/>
    </location>
</feature>
<dbReference type="SMART" id="SM00701">
    <property type="entry name" value="PGRP"/>
    <property type="match status" value="1"/>
</dbReference>
<name>A0ABQ3DRB9_9ACTN</name>
<keyword evidence="3" id="KW-0732">Signal</keyword>
<proteinExistence type="inferred from homology"/>
<dbReference type="SUPFAM" id="SSF55846">
    <property type="entry name" value="N-acetylmuramoyl-L-alanine amidase-like"/>
    <property type="match status" value="1"/>
</dbReference>
<gene>
    <name evidence="5" type="ORF">GCM10010346_35400</name>
</gene>
<evidence type="ECO:0000256" key="2">
    <source>
        <dbReference type="SAM" id="MobiDB-lite"/>
    </source>
</evidence>
<evidence type="ECO:0000256" key="3">
    <source>
        <dbReference type="SAM" id="SignalP"/>
    </source>
</evidence>
<comment type="caution">
    <text evidence="5">The sequence shown here is derived from an EMBL/GenBank/DDBJ whole genome shotgun (WGS) entry which is preliminary data.</text>
</comment>
<dbReference type="InterPro" id="IPR015510">
    <property type="entry name" value="PGRP"/>
</dbReference>
<protein>
    <recommendedName>
        <fullName evidence="4">Peptidoglycan recognition protein family domain-containing protein</fullName>
    </recommendedName>
</protein>
<dbReference type="Pfam" id="PF01510">
    <property type="entry name" value="Amidase_2"/>
    <property type="match status" value="1"/>
</dbReference>
<evidence type="ECO:0000256" key="1">
    <source>
        <dbReference type="ARBA" id="ARBA00007553"/>
    </source>
</evidence>
<reference evidence="6" key="1">
    <citation type="journal article" date="2019" name="Int. J. Syst. Evol. Microbiol.">
        <title>The Global Catalogue of Microorganisms (GCM) 10K type strain sequencing project: providing services to taxonomists for standard genome sequencing and annotation.</title>
        <authorList>
            <consortium name="The Broad Institute Genomics Platform"/>
            <consortium name="The Broad Institute Genome Sequencing Center for Infectious Disease"/>
            <person name="Wu L."/>
            <person name="Ma J."/>
        </authorList>
    </citation>
    <scope>NUCLEOTIDE SEQUENCE [LARGE SCALE GENOMIC DNA]</scope>
    <source>
        <strain evidence="6">JCM 4737</strain>
    </source>
</reference>
<dbReference type="RefSeq" id="WP_229843561.1">
    <property type="nucleotide sequence ID" value="NZ_BMVO01000010.1"/>
</dbReference>
<sequence length="254" mass="27163">MRDLRVARRRMPGALVTGLLLLCATAVDPAPPHRSETPAAEAPVRRASSAHRAPPPSVVPREKWLPDTGQRRVRARYAPPVEAAFVHHTNSPNGYDCADVPRIIRKVYAAQAGGRHWDDIGYNFLVDRCGTIYEGRAGGTGRPVVGAHAQGFNHHTVGIAAIGVFTEGADVPKPMRDAIAALVAWKLGMADVDPRSTVRLVSSNSRSKYPKGTSVRLNAVPGHSDGYSTQCPGAALAAELPAIRNAAARLQGRR</sequence>
<dbReference type="Gene3D" id="3.40.80.10">
    <property type="entry name" value="Peptidoglycan recognition protein-like"/>
    <property type="match status" value="1"/>
</dbReference>